<organism evidence="1 2">
    <name type="scientific">Tectimicrobiota bacterium</name>
    <dbReference type="NCBI Taxonomy" id="2528274"/>
    <lineage>
        <taxon>Bacteria</taxon>
        <taxon>Pseudomonadati</taxon>
        <taxon>Nitrospinota/Tectimicrobiota group</taxon>
        <taxon>Candidatus Tectimicrobiota</taxon>
    </lineage>
</organism>
<reference evidence="1" key="1">
    <citation type="submission" date="2020-07" db="EMBL/GenBank/DDBJ databases">
        <title>Huge and variable diversity of episymbiotic CPR bacteria and DPANN archaea in groundwater ecosystems.</title>
        <authorList>
            <person name="He C.Y."/>
            <person name="Keren R."/>
            <person name="Whittaker M."/>
            <person name="Farag I.F."/>
            <person name="Doudna J."/>
            <person name="Cate J.H.D."/>
            <person name="Banfield J.F."/>
        </authorList>
    </citation>
    <scope>NUCLEOTIDE SEQUENCE</scope>
    <source>
        <strain evidence="1">NC_groundwater_717_Ag_S-0.2um_59_8</strain>
    </source>
</reference>
<dbReference type="AlphaFoldDB" id="A0A932GPS0"/>
<dbReference type="GO" id="GO:0016705">
    <property type="term" value="F:oxidoreductase activity, acting on paired donors, with incorporation or reduction of molecular oxygen"/>
    <property type="evidence" value="ECO:0007669"/>
    <property type="project" value="InterPro"/>
</dbReference>
<evidence type="ECO:0000313" key="1">
    <source>
        <dbReference type="EMBL" id="MBI3014657.1"/>
    </source>
</evidence>
<gene>
    <name evidence="1" type="ORF">HYY65_06275</name>
</gene>
<dbReference type="Proteomes" id="UP000741360">
    <property type="component" value="Unassembled WGS sequence"/>
</dbReference>
<dbReference type="EMBL" id="JACPSX010000109">
    <property type="protein sequence ID" value="MBI3014657.1"/>
    <property type="molecule type" value="Genomic_DNA"/>
</dbReference>
<proteinExistence type="predicted"/>
<accession>A0A932GPS0</accession>
<dbReference type="Gene3D" id="3.20.20.30">
    <property type="entry name" value="Luciferase-like domain"/>
    <property type="match status" value="1"/>
</dbReference>
<evidence type="ECO:0000313" key="2">
    <source>
        <dbReference type="Proteomes" id="UP000741360"/>
    </source>
</evidence>
<dbReference type="InterPro" id="IPR036661">
    <property type="entry name" value="Luciferase-like_sf"/>
</dbReference>
<dbReference type="SUPFAM" id="SSF51679">
    <property type="entry name" value="Bacterial luciferase-like"/>
    <property type="match status" value="1"/>
</dbReference>
<comment type="caution">
    <text evidence="1">The sequence shown here is derived from an EMBL/GenBank/DDBJ whole genome shotgun (WGS) entry which is preliminary data.</text>
</comment>
<name>A0A932GPS0_UNCTE</name>
<protein>
    <submittedName>
        <fullName evidence="1">Uncharacterized protein</fullName>
    </submittedName>
</protein>
<sequence>MADAASCDSRWVIEREGRKIYRAQGDPTQEERYKYGAVGTPEMLADKINGLLPIAGLERIILTIHANNYFRQLELFHKEVVPRLKCRNEPPA</sequence>